<feature type="coiled-coil region" evidence="1">
    <location>
        <begin position="1113"/>
        <end position="1150"/>
    </location>
</feature>
<evidence type="ECO:0000259" key="4">
    <source>
        <dbReference type="Pfam" id="PF10145"/>
    </source>
</evidence>
<feature type="coiled-coil region" evidence="1">
    <location>
        <begin position="440"/>
        <end position="467"/>
    </location>
</feature>
<protein>
    <submittedName>
        <fullName evidence="5">Phage tail tape measure protein, TP901 family, core region</fullName>
    </submittedName>
</protein>
<dbReference type="Proteomes" id="UP000184480">
    <property type="component" value="Unassembled WGS sequence"/>
</dbReference>
<organism evidence="5 6">
    <name type="scientific">Dysgonomonas macrotermitis</name>
    <dbReference type="NCBI Taxonomy" id="1346286"/>
    <lineage>
        <taxon>Bacteria</taxon>
        <taxon>Pseudomonadati</taxon>
        <taxon>Bacteroidota</taxon>
        <taxon>Bacteroidia</taxon>
        <taxon>Bacteroidales</taxon>
        <taxon>Dysgonomonadaceae</taxon>
        <taxon>Dysgonomonas</taxon>
    </lineage>
</organism>
<dbReference type="RefSeq" id="WP_062175669.1">
    <property type="nucleotide sequence ID" value="NZ_BBXL01000001.1"/>
</dbReference>
<evidence type="ECO:0000313" key="6">
    <source>
        <dbReference type="Proteomes" id="UP000184480"/>
    </source>
</evidence>
<feature type="transmembrane region" description="Helical" evidence="3">
    <location>
        <begin position="503"/>
        <end position="524"/>
    </location>
</feature>
<keyword evidence="3" id="KW-0472">Membrane</keyword>
<feature type="region of interest" description="Disordered" evidence="2">
    <location>
        <begin position="876"/>
        <end position="909"/>
    </location>
</feature>
<feature type="coiled-coil region" evidence="1">
    <location>
        <begin position="770"/>
        <end position="804"/>
    </location>
</feature>
<evidence type="ECO:0000313" key="5">
    <source>
        <dbReference type="EMBL" id="SHE56212.1"/>
    </source>
</evidence>
<feature type="transmembrane region" description="Helical" evidence="3">
    <location>
        <begin position="611"/>
        <end position="632"/>
    </location>
</feature>
<evidence type="ECO:0000256" key="1">
    <source>
        <dbReference type="SAM" id="Coils"/>
    </source>
</evidence>
<dbReference type="NCBIfam" id="TIGR01760">
    <property type="entry name" value="tape_meas_TP901"/>
    <property type="match status" value="1"/>
</dbReference>
<evidence type="ECO:0000256" key="2">
    <source>
        <dbReference type="SAM" id="MobiDB-lite"/>
    </source>
</evidence>
<feature type="compositionally biased region" description="Low complexity" evidence="2">
    <location>
        <begin position="885"/>
        <end position="895"/>
    </location>
</feature>
<keyword evidence="3" id="KW-1133">Transmembrane helix</keyword>
<keyword evidence="6" id="KW-1185">Reference proteome</keyword>
<dbReference type="OrthoDB" id="840436at2"/>
<keyword evidence="1" id="KW-0175">Coiled coil</keyword>
<keyword evidence="3" id="KW-0812">Transmembrane</keyword>
<gene>
    <name evidence="5" type="ORF">SAMN05444362_101606</name>
</gene>
<feature type="domain" description="Phage tail tape measure protein" evidence="4">
    <location>
        <begin position="190"/>
        <end position="387"/>
    </location>
</feature>
<feature type="transmembrane region" description="Helical" evidence="3">
    <location>
        <begin position="531"/>
        <end position="552"/>
    </location>
</feature>
<reference evidence="6" key="1">
    <citation type="submission" date="2016-11" db="EMBL/GenBank/DDBJ databases">
        <authorList>
            <person name="Varghese N."/>
            <person name="Submissions S."/>
        </authorList>
    </citation>
    <scope>NUCLEOTIDE SEQUENCE [LARGE SCALE GENOMIC DNA]</scope>
    <source>
        <strain evidence="6">DSM 27370</strain>
    </source>
</reference>
<proteinExistence type="predicted"/>
<feature type="transmembrane region" description="Helical" evidence="3">
    <location>
        <begin position="572"/>
        <end position="591"/>
    </location>
</feature>
<dbReference type="Pfam" id="PF10145">
    <property type="entry name" value="PhageMin_Tail"/>
    <property type="match status" value="1"/>
</dbReference>
<dbReference type="InterPro" id="IPR010090">
    <property type="entry name" value="Phage_tape_meas"/>
</dbReference>
<feature type="coiled-coil region" evidence="1">
    <location>
        <begin position="1179"/>
        <end position="1206"/>
    </location>
</feature>
<name>A0A1M4UHF2_9BACT</name>
<evidence type="ECO:0000256" key="3">
    <source>
        <dbReference type="SAM" id="Phobius"/>
    </source>
</evidence>
<sequence length="1480" mass="164236">MANIVNQAQTRVTVDGQQAANQLSVLEKRAQAYRDALVAANKAGDDKAVDKASKGLRQVEKEMRTIIRSSFDVNKVMSNLSDAGPKELKKALSELNKQLNSGAVARNSKEWDELQRKIRLVRGELEKINAENSLSGSDAGDGAKNFAGMVTAFIASITGLSFAFQKLIEDLAKMDDVYADVMKTTGMTRDQVLDLNESFKKMDTRTSREELNSLASDAGKLGLTGKKDILDFVDAGNQINVALGEDLGEGAIKNIGKLTDVFALSTKELDNLDIKGKMLAIGSAINELGASSTASEGYMVNFAQRLGGVAAQAGISIQNILGYASALDQSGQAVEMSATAFQNFIMKLMSEPSKFAKIAGLEVKAFNDLLSKDTNAAIKQVLMALSEKGGFQALIPMFQEMGLDGARAVGVLSAMATNIGKISEAQEISNKAFADGTSLTNEYNVKNNNLQATLDKARKALSDVSLELGERLAPSLMSSTNYMIDLIKILPAVIDFFSEYGKYIVYLAAAYISYIAGVKLALYWEQAKNAVLILSRIITLSHAMATAVATGNTTRAIVAQRLYYTELSKGNLVTKAYILTTSLLSAAKYALTGNLARARVALQAFNVTMKANPVGAFLSVIVLLGGAIYTLYQHLQSNNKELDKNKELQKSIAEETKKYTEEIAREQSAFNSLMLAIINANEKSTIRKTLIKEIKEQYPQYLKYIDMEVLSNRELEAVLRNVNKQYEKRYDIAALKGRTDAEDKIITGLKDKQISIREELDKLYSNPRTNAYDEERIKELEKEYDSLDKQIEDSLKKVSNYNKQIADVQEGIAKENSIDGLMELIETKTKQIESKKEFISVPGLSPKQKAKLEKEINDLSDEVTVHWMKINKMGEEMAETEKKTPTTPTAPTTPTGDSKASDQRSKVQAAMRKLEIEDTKARTKILQDFRDGEIKSEFEKDQKLLEQQNKYAGDRKAALKDLLKSVSVSTVKNDINKQISEIDNQVLQSEIKRQAEIKKILLDADPAAAEQEAYERRLQELGLFGVDREKLTKDQLSALELLEEQHHAKMSKIERPKVTREIKTQDDNQARESQLLSQEYAKGLMSERQYQHQLVLIQIAYAQKKLQIDGLTEEQKLQIQKETEDKLRKLNEENSEIQARLDKKKKLENLTDARDAELSFLDQMFDENLRNTDAYEQARLSIVQKYALLEEEANKAKQQRMIETAQFGLDSMQQLLSSYSSYIQAANEAETAAINKKYEAQIKAAGNNSKRVKKLEEQRDKELKEANRANEERSFKIQIAQALASTAQSAINAYSSTAAIPIVGPALAPIAAGVATAAGLINVAAIKKQHEAAMANYWDGGYTPKGNKYDVAGYVHRGEFVATQETLANPNARAVVDVIDMAQRRNTVSSLKSSDFATAMEYNERVSMQPLSGRLQNIVQPDNDNSDYLLSVLSDVVQVQMLLRERLNQPFVTVNTATGDKGIKKALSDLDKMDKNIRRK</sequence>
<dbReference type="EMBL" id="FQUC01000001">
    <property type="protein sequence ID" value="SHE56212.1"/>
    <property type="molecule type" value="Genomic_DNA"/>
</dbReference>
<accession>A0A1M4UHF2</accession>
<dbReference type="STRING" id="1346286.SAMN05444362_101606"/>